<evidence type="ECO:0000313" key="3">
    <source>
        <dbReference type="Proteomes" id="UP000837857"/>
    </source>
</evidence>
<dbReference type="Proteomes" id="UP000837857">
    <property type="component" value="Chromosome 20"/>
</dbReference>
<keyword evidence="3" id="KW-1185">Reference proteome</keyword>
<dbReference type="InterPro" id="IPR046341">
    <property type="entry name" value="SET_dom_sf"/>
</dbReference>
<protein>
    <recommendedName>
        <fullName evidence="1">SET domain-containing protein</fullName>
    </recommendedName>
</protein>
<dbReference type="PROSITE" id="PS50280">
    <property type="entry name" value="SET"/>
    <property type="match status" value="1"/>
</dbReference>
<dbReference type="EMBL" id="OW152832">
    <property type="protein sequence ID" value="CAH2052073.1"/>
    <property type="molecule type" value="Genomic_DNA"/>
</dbReference>
<dbReference type="Gene3D" id="2.170.270.10">
    <property type="entry name" value="SET domain"/>
    <property type="match status" value="1"/>
</dbReference>
<dbReference type="Pfam" id="PF00856">
    <property type="entry name" value="SET"/>
    <property type="match status" value="1"/>
</dbReference>
<accession>A0ABN8IEW5</accession>
<evidence type="ECO:0000259" key="1">
    <source>
        <dbReference type="PROSITE" id="PS50280"/>
    </source>
</evidence>
<feature type="non-terminal residue" evidence="2">
    <location>
        <position position="149"/>
    </location>
</feature>
<feature type="domain" description="SET" evidence="1">
    <location>
        <begin position="14"/>
        <end position="134"/>
    </location>
</feature>
<dbReference type="CDD" id="cd10528">
    <property type="entry name" value="SET_SETD8"/>
    <property type="match status" value="1"/>
</dbReference>
<evidence type="ECO:0000313" key="2">
    <source>
        <dbReference type="EMBL" id="CAH2052073.1"/>
    </source>
</evidence>
<dbReference type="InterPro" id="IPR051760">
    <property type="entry name" value="KMT5A"/>
</dbReference>
<dbReference type="InterPro" id="IPR047266">
    <property type="entry name" value="KMT5A-like_SET"/>
</dbReference>
<organism evidence="2 3">
    <name type="scientific">Iphiclides podalirius</name>
    <name type="common">scarce swallowtail</name>
    <dbReference type="NCBI Taxonomy" id="110791"/>
    <lineage>
        <taxon>Eukaryota</taxon>
        <taxon>Metazoa</taxon>
        <taxon>Ecdysozoa</taxon>
        <taxon>Arthropoda</taxon>
        <taxon>Hexapoda</taxon>
        <taxon>Insecta</taxon>
        <taxon>Pterygota</taxon>
        <taxon>Neoptera</taxon>
        <taxon>Endopterygota</taxon>
        <taxon>Lepidoptera</taxon>
        <taxon>Glossata</taxon>
        <taxon>Ditrysia</taxon>
        <taxon>Papilionoidea</taxon>
        <taxon>Papilionidae</taxon>
        <taxon>Papilioninae</taxon>
        <taxon>Iphiclides</taxon>
    </lineage>
</organism>
<dbReference type="SMART" id="SM00317">
    <property type="entry name" value="SET"/>
    <property type="match status" value="1"/>
</dbReference>
<dbReference type="SUPFAM" id="SSF82199">
    <property type="entry name" value="SET domain"/>
    <property type="match status" value="1"/>
</dbReference>
<dbReference type="PANTHER" id="PTHR46167">
    <property type="entry name" value="N-LYSINE METHYLTRANSFERASE KMT5A"/>
    <property type="match status" value="1"/>
</dbReference>
<dbReference type="PANTHER" id="PTHR46167:SF1">
    <property type="entry name" value="N-LYSINE METHYLTRANSFERASE KMT5A"/>
    <property type="match status" value="1"/>
</dbReference>
<gene>
    <name evidence="2" type="ORF">IPOD504_LOCUS8064</name>
</gene>
<name>A0ABN8IEW5_9NEOP</name>
<proteinExistence type="predicted"/>
<reference evidence="2" key="1">
    <citation type="submission" date="2022-03" db="EMBL/GenBank/DDBJ databases">
        <authorList>
            <person name="Martin H S."/>
        </authorList>
    </citation>
    <scope>NUCLEOTIDE SEQUENCE</scope>
</reference>
<sequence length="149" mass="16954">MRDLEKAVREQREDGLQVAYFEGKGRGVIATRAFGRGQFVVEYAGELVGVAEAREREQRYAQDPEAGCYMYYFRHGDQQYCIDATAESGRLGRLVNHSRNGNLHTKALWVDGPRLVLLAAHDIAPGDELTYDYGDRSRESLRHHPWLAL</sequence>
<dbReference type="InterPro" id="IPR001214">
    <property type="entry name" value="SET_dom"/>
</dbReference>